<feature type="chain" id="PRO_5002538812" evidence="1">
    <location>
        <begin position="26"/>
        <end position="197"/>
    </location>
</feature>
<keyword evidence="1" id="KW-0732">Signal</keyword>
<accession>A0A0G1NPU6</accession>
<sequence length="197" mass="21973">MKNLALLAAVMIAAAFLAGTTPAAAQTPTTAWVLKVGGDMTTALNDYGFGVVNAGPFSLRQGRPTVLRTPEWVVAVDPQKRTVSYNKWITVLSWQEGRLPTENCTEFSAFWTERCKALSGPTGLFEIGWDQTTSSGGRLQVRLVLDDVVNWVTVRQTVTRAGTPTSAPPRWTPTPQLPYPQYWNNWGNWSRRNWNFR</sequence>
<dbReference type="Proteomes" id="UP000034107">
    <property type="component" value="Unassembled WGS sequence"/>
</dbReference>
<comment type="caution">
    <text evidence="2">The sequence shown here is derived from an EMBL/GenBank/DDBJ whole genome shotgun (WGS) entry which is preliminary data.</text>
</comment>
<dbReference type="EMBL" id="LCLS01000003">
    <property type="protein sequence ID" value="KKU22347.1"/>
    <property type="molecule type" value="Genomic_DNA"/>
</dbReference>
<gene>
    <name evidence="2" type="ORF">UX31_C0003G0013</name>
</gene>
<proteinExistence type="predicted"/>
<evidence type="ECO:0000256" key="1">
    <source>
        <dbReference type="SAM" id="SignalP"/>
    </source>
</evidence>
<name>A0A0G1NPU6_9BACT</name>
<evidence type="ECO:0000313" key="2">
    <source>
        <dbReference type="EMBL" id="KKU22347.1"/>
    </source>
</evidence>
<dbReference type="AlphaFoldDB" id="A0A0G1NPU6"/>
<feature type="signal peptide" evidence="1">
    <location>
        <begin position="1"/>
        <end position="25"/>
    </location>
</feature>
<organism evidence="2 3">
    <name type="scientific">Candidatus Nomurabacteria bacterium GW2011_GWA1_46_11</name>
    <dbReference type="NCBI Taxonomy" id="1618732"/>
    <lineage>
        <taxon>Bacteria</taxon>
        <taxon>Candidatus Nomuraibacteriota</taxon>
    </lineage>
</organism>
<evidence type="ECO:0000313" key="3">
    <source>
        <dbReference type="Proteomes" id="UP000034107"/>
    </source>
</evidence>
<dbReference type="PATRIC" id="fig|1618732.3.peg.121"/>
<protein>
    <submittedName>
        <fullName evidence="2">Uncharacterized protein</fullName>
    </submittedName>
</protein>
<reference evidence="2 3" key="1">
    <citation type="journal article" date="2015" name="Nature">
        <title>rRNA introns, odd ribosomes, and small enigmatic genomes across a large radiation of phyla.</title>
        <authorList>
            <person name="Brown C.T."/>
            <person name="Hug L.A."/>
            <person name="Thomas B.C."/>
            <person name="Sharon I."/>
            <person name="Castelle C.J."/>
            <person name="Singh A."/>
            <person name="Wilkins M.J."/>
            <person name="Williams K.H."/>
            <person name="Banfield J.F."/>
        </authorList>
    </citation>
    <scope>NUCLEOTIDE SEQUENCE [LARGE SCALE GENOMIC DNA]</scope>
</reference>